<evidence type="ECO:0000313" key="2">
    <source>
        <dbReference type="Proteomes" id="UP000541444"/>
    </source>
</evidence>
<name>A0A7J7LLG9_9MAGN</name>
<protein>
    <submittedName>
        <fullName evidence="1">Uncharacterized protein</fullName>
    </submittedName>
</protein>
<gene>
    <name evidence="1" type="ORF">GIB67_001298</name>
</gene>
<evidence type="ECO:0000313" key="1">
    <source>
        <dbReference type="EMBL" id="KAF6143354.1"/>
    </source>
</evidence>
<sequence length="97" mass="10956">MLFKVVHKRVREANKVVGANEKPLERRKMAQSEDSLSTMMLPSNKLLVKQKSGRESLKVMGANDKPLKRKINGNHIDQNQDSLTTMIGTPNMLQVNI</sequence>
<accession>A0A7J7LLG9</accession>
<dbReference type="AlphaFoldDB" id="A0A7J7LLG9"/>
<dbReference type="Proteomes" id="UP000541444">
    <property type="component" value="Unassembled WGS sequence"/>
</dbReference>
<dbReference type="EMBL" id="JACGCM010002207">
    <property type="protein sequence ID" value="KAF6143354.1"/>
    <property type="molecule type" value="Genomic_DNA"/>
</dbReference>
<proteinExistence type="predicted"/>
<organism evidence="1 2">
    <name type="scientific">Kingdonia uniflora</name>
    <dbReference type="NCBI Taxonomy" id="39325"/>
    <lineage>
        <taxon>Eukaryota</taxon>
        <taxon>Viridiplantae</taxon>
        <taxon>Streptophyta</taxon>
        <taxon>Embryophyta</taxon>
        <taxon>Tracheophyta</taxon>
        <taxon>Spermatophyta</taxon>
        <taxon>Magnoliopsida</taxon>
        <taxon>Ranunculales</taxon>
        <taxon>Circaeasteraceae</taxon>
        <taxon>Kingdonia</taxon>
    </lineage>
</organism>
<reference evidence="1 2" key="1">
    <citation type="journal article" date="2020" name="IScience">
        <title>Genome Sequencing of the Endangered Kingdonia uniflora (Circaeasteraceae, Ranunculales) Reveals Potential Mechanisms of Evolutionary Specialization.</title>
        <authorList>
            <person name="Sun Y."/>
            <person name="Deng T."/>
            <person name="Zhang A."/>
            <person name="Moore M.J."/>
            <person name="Landis J.B."/>
            <person name="Lin N."/>
            <person name="Zhang H."/>
            <person name="Zhang X."/>
            <person name="Huang J."/>
            <person name="Zhang X."/>
            <person name="Sun H."/>
            <person name="Wang H."/>
        </authorList>
    </citation>
    <scope>NUCLEOTIDE SEQUENCE [LARGE SCALE GENOMIC DNA]</scope>
    <source>
        <strain evidence="1">TB1705</strain>
        <tissue evidence="1">Leaf</tissue>
    </source>
</reference>
<comment type="caution">
    <text evidence="1">The sequence shown here is derived from an EMBL/GenBank/DDBJ whole genome shotgun (WGS) entry which is preliminary data.</text>
</comment>
<keyword evidence="2" id="KW-1185">Reference proteome</keyword>